<keyword evidence="6" id="KW-1185">Reference proteome</keyword>
<dbReference type="EMBL" id="CACVKT020007531">
    <property type="protein sequence ID" value="CAC5408327.1"/>
    <property type="molecule type" value="Genomic_DNA"/>
</dbReference>
<dbReference type="Proteomes" id="UP000507470">
    <property type="component" value="Unassembled WGS sequence"/>
</dbReference>
<evidence type="ECO:0000256" key="3">
    <source>
        <dbReference type="SAM" id="MobiDB-lite"/>
    </source>
</evidence>
<gene>
    <name evidence="5" type="ORF">MCOR_41731</name>
</gene>
<evidence type="ECO:0000259" key="4">
    <source>
        <dbReference type="PROSITE" id="PS50119"/>
    </source>
</evidence>
<dbReference type="InterPro" id="IPR038446">
    <property type="entry name" value="CEBP_ZZ_sf"/>
</dbReference>
<dbReference type="Gene3D" id="4.10.640.40">
    <property type="entry name" value="Cytoplasmic polyadenylation element-binding protein, ZZ domain"/>
    <property type="match status" value="1"/>
</dbReference>
<dbReference type="PROSITE" id="PS50119">
    <property type="entry name" value="ZF_BBOX"/>
    <property type="match status" value="1"/>
</dbReference>
<dbReference type="AlphaFoldDB" id="A0A6J8DKT2"/>
<evidence type="ECO:0000256" key="1">
    <source>
        <dbReference type="PROSITE-ProRule" id="PRU00024"/>
    </source>
</evidence>
<feature type="compositionally biased region" description="Acidic residues" evidence="3">
    <location>
        <begin position="24"/>
        <end position="45"/>
    </location>
</feature>
<feature type="coiled-coil region" evidence="2">
    <location>
        <begin position="278"/>
        <end position="305"/>
    </location>
</feature>
<dbReference type="GO" id="GO:0008270">
    <property type="term" value="F:zinc ion binding"/>
    <property type="evidence" value="ECO:0007669"/>
    <property type="project" value="UniProtKB-KW"/>
</dbReference>
<protein>
    <recommendedName>
        <fullName evidence="4">B box-type domain-containing protein</fullName>
    </recommendedName>
</protein>
<evidence type="ECO:0000313" key="6">
    <source>
        <dbReference type="Proteomes" id="UP000507470"/>
    </source>
</evidence>
<evidence type="ECO:0000313" key="5">
    <source>
        <dbReference type="EMBL" id="CAC5408327.1"/>
    </source>
</evidence>
<keyword evidence="1" id="KW-0862">Zinc</keyword>
<keyword evidence="2" id="KW-0175">Coiled coil</keyword>
<dbReference type="CDD" id="cd19757">
    <property type="entry name" value="Bbox1"/>
    <property type="match status" value="1"/>
</dbReference>
<proteinExistence type="predicted"/>
<reference evidence="5 6" key="1">
    <citation type="submission" date="2020-06" db="EMBL/GenBank/DDBJ databases">
        <authorList>
            <person name="Li R."/>
            <person name="Bekaert M."/>
        </authorList>
    </citation>
    <scope>NUCLEOTIDE SEQUENCE [LARGE SCALE GENOMIC DNA]</scope>
    <source>
        <strain evidence="6">wild</strain>
    </source>
</reference>
<name>A0A6J8DKT2_MYTCO</name>
<accession>A0A6J8DKT2</accession>
<feature type="domain" description="B box-type" evidence="4">
    <location>
        <begin position="76"/>
        <end position="122"/>
    </location>
</feature>
<dbReference type="OrthoDB" id="6168380at2759"/>
<sequence length="467" mass="53506">MKQILYKERRPAQITQNEPKSSSEDEDDTEDTQESDSPGDTDIESFGDASSSENESEHSTGALKSHRFQKLRINQSGNITCENCTELDSSLFCEDCSLYYCSQCSSNIHQRGALARHILKNVDTSNTIVNLTGGNVWENTALGWFPHPKGKRCMFFNNLIPKLYNSAWTYLPNVTTFRKYFLTEGSRQYNLIREIEAIEERCAYICGDNPSSIGDLLKGSFLRPGDGARINFNITNIDKCIGDCSKILDKTKSDDLNLFHENGRTLKKQYFDEPHSFNRNLISRSDDIQKKLNEMKEKAVKLKNKSVLFGQDSRKPGRSVQGYETKKQRHSRRKALKRKIERRIQNGHLLIKNICPNLNYCKNKYVIKGMTSLLQINFHLSDIDMTTIDVHQVEGLKSVDMANLVALFECNTGIFNHHTKCLLLEQLQDKVQDAYWQEYDIFYEVNSNAVEESVDTDQNMSETSDSD</sequence>
<dbReference type="InterPro" id="IPR000315">
    <property type="entry name" value="Znf_B-box"/>
</dbReference>
<evidence type="ECO:0000256" key="2">
    <source>
        <dbReference type="SAM" id="Coils"/>
    </source>
</evidence>
<feature type="compositionally biased region" description="Basic and acidic residues" evidence="3">
    <location>
        <begin position="1"/>
        <end position="11"/>
    </location>
</feature>
<feature type="region of interest" description="Disordered" evidence="3">
    <location>
        <begin position="1"/>
        <end position="64"/>
    </location>
</feature>
<organism evidence="5 6">
    <name type="scientific">Mytilus coruscus</name>
    <name type="common">Sea mussel</name>
    <dbReference type="NCBI Taxonomy" id="42192"/>
    <lineage>
        <taxon>Eukaryota</taxon>
        <taxon>Metazoa</taxon>
        <taxon>Spiralia</taxon>
        <taxon>Lophotrochozoa</taxon>
        <taxon>Mollusca</taxon>
        <taxon>Bivalvia</taxon>
        <taxon>Autobranchia</taxon>
        <taxon>Pteriomorphia</taxon>
        <taxon>Mytilida</taxon>
        <taxon>Mytiloidea</taxon>
        <taxon>Mytilidae</taxon>
        <taxon>Mytilinae</taxon>
        <taxon>Mytilus</taxon>
    </lineage>
</organism>
<keyword evidence="1" id="KW-0863">Zinc-finger</keyword>
<keyword evidence="1" id="KW-0479">Metal-binding</keyword>
<feature type="region of interest" description="Disordered" evidence="3">
    <location>
        <begin position="312"/>
        <end position="331"/>
    </location>
</feature>
<dbReference type="Pfam" id="PF00643">
    <property type="entry name" value="zf-B_box"/>
    <property type="match status" value="1"/>
</dbReference>